<gene>
    <name evidence="2" type="ORF">DIR46_00595</name>
</gene>
<proteinExistence type="predicted"/>
<protein>
    <submittedName>
        <fullName evidence="2">Uncharacterized protein</fullName>
    </submittedName>
</protein>
<evidence type="ECO:0000313" key="3">
    <source>
        <dbReference type="Proteomes" id="UP000245820"/>
    </source>
</evidence>
<keyword evidence="1" id="KW-0812">Transmembrane</keyword>
<evidence type="ECO:0000313" key="2">
    <source>
        <dbReference type="EMBL" id="AWL03104.1"/>
    </source>
</evidence>
<dbReference type="KEGG" id="mtim:DIR46_00595"/>
<keyword evidence="1" id="KW-0472">Membrane</keyword>
<keyword evidence="1" id="KW-1133">Transmembrane helix</keyword>
<sequence>MTSWAYPIESNNSSSIFLVSASTTILRNTLSFFGLVSMVMQFLALKCRRLLNDCASMPGCHLFRLILMVGIETRNFASFATKSLVSELRISSVLLPLEIDRKTASWWRPQLAVPAQGKML</sequence>
<dbReference type="EMBL" id="CP029343">
    <property type="protein sequence ID" value="AWL03104.1"/>
    <property type="molecule type" value="Genomic_DNA"/>
</dbReference>
<organism evidence="2 3">
    <name type="scientific">Massilia oculi</name>
    <dbReference type="NCBI Taxonomy" id="945844"/>
    <lineage>
        <taxon>Bacteria</taxon>
        <taxon>Pseudomonadati</taxon>
        <taxon>Pseudomonadota</taxon>
        <taxon>Betaproteobacteria</taxon>
        <taxon>Burkholderiales</taxon>
        <taxon>Oxalobacteraceae</taxon>
        <taxon>Telluria group</taxon>
        <taxon>Massilia</taxon>
    </lineage>
</organism>
<reference evidence="2 3" key="1">
    <citation type="submission" date="2018-05" db="EMBL/GenBank/DDBJ databases">
        <title>Complete genome sequence of Massilia oculi sp. nov. CCUG 43427T (=DSM 26321T), the type strain of M. oculi, and comparison with genome sequences of other Massilia strains.</title>
        <authorList>
            <person name="Zhu B."/>
        </authorList>
    </citation>
    <scope>NUCLEOTIDE SEQUENCE [LARGE SCALE GENOMIC DNA]</scope>
    <source>
        <strain evidence="2 3">CCUG 43427</strain>
    </source>
</reference>
<evidence type="ECO:0000256" key="1">
    <source>
        <dbReference type="SAM" id="Phobius"/>
    </source>
</evidence>
<feature type="transmembrane region" description="Helical" evidence="1">
    <location>
        <begin position="25"/>
        <end position="45"/>
    </location>
</feature>
<accession>A0A2S2DCN4</accession>
<name>A0A2S2DCN4_9BURK</name>
<keyword evidence="3" id="KW-1185">Reference proteome</keyword>
<dbReference type="Proteomes" id="UP000245820">
    <property type="component" value="Chromosome"/>
</dbReference>
<dbReference type="AlphaFoldDB" id="A0A2S2DCN4"/>